<reference evidence="2" key="1">
    <citation type="submission" date="2023-06" db="EMBL/GenBank/DDBJ databases">
        <title>Genomic of Agaribacillus aureum.</title>
        <authorList>
            <person name="Wang G."/>
        </authorList>
    </citation>
    <scope>NUCLEOTIDE SEQUENCE</scope>
    <source>
        <strain evidence="2">BMA12</strain>
    </source>
</reference>
<dbReference type="InterPro" id="IPR003767">
    <property type="entry name" value="Malate/L-lactate_DH-like"/>
</dbReference>
<dbReference type="PANTHER" id="PTHR11091:SF3">
    <property type="entry name" value="2,3-DIKETO-L-GULONATE REDUCTASE"/>
    <property type="match status" value="1"/>
</dbReference>
<proteinExistence type="predicted"/>
<dbReference type="InterPro" id="IPR043143">
    <property type="entry name" value="Mal/L-sulf/L-lact_DH-like_NADP"/>
</dbReference>
<dbReference type="EMBL" id="JAUJEB010000001">
    <property type="protein sequence ID" value="MDN5211718.1"/>
    <property type="molecule type" value="Genomic_DNA"/>
</dbReference>
<name>A0ABT8L1Z2_9BACT</name>
<dbReference type="Gene3D" id="3.30.1370.60">
    <property type="entry name" value="Hypothetical oxidoreductase yiak, domain 2"/>
    <property type="match status" value="1"/>
</dbReference>
<dbReference type="RefSeq" id="WP_346757047.1">
    <property type="nucleotide sequence ID" value="NZ_JAUJEB010000001.1"/>
</dbReference>
<dbReference type="GO" id="GO:0047559">
    <property type="term" value="F:3-dehydro-L-gulonate 2-dehydrogenase activity"/>
    <property type="evidence" value="ECO:0007669"/>
    <property type="project" value="UniProtKB-EC"/>
</dbReference>
<organism evidence="2 3">
    <name type="scientific">Agaribacillus aureus</name>
    <dbReference type="NCBI Taxonomy" id="3051825"/>
    <lineage>
        <taxon>Bacteria</taxon>
        <taxon>Pseudomonadati</taxon>
        <taxon>Bacteroidota</taxon>
        <taxon>Cytophagia</taxon>
        <taxon>Cytophagales</taxon>
        <taxon>Splendidivirgaceae</taxon>
        <taxon>Agaribacillus</taxon>
    </lineage>
</organism>
<comment type="caution">
    <text evidence="2">The sequence shown here is derived from an EMBL/GenBank/DDBJ whole genome shotgun (WGS) entry which is preliminary data.</text>
</comment>
<keyword evidence="3" id="KW-1185">Reference proteome</keyword>
<dbReference type="Pfam" id="PF02615">
    <property type="entry name" value="Ldh_2"/>
    <property type="match status" value="1"/>
</dbReference>
<evidence type="ECO:0000256" key="1">
    <source>
        <dbReference type="ARBA" id="ARBA00023002"/>
    </source>
</evidence>
<dbReference type="Gene3D" id="1.10.1530.10">
    <property type="match status" value="1"/>
</dbReference>
<dbReference type="NCBIfam" id="NF009750">
    <property type="entry name" value="PRK13260.1"/>
    <property type="match status" value="1"/>
</dbReference>
<sequence>MKVDYENIVEVLQRILLEHGFSDEKAKLCAELFAKASLDGVNSHGVNRFPFFLKTIKRGWVKVDAEPVKVSTFGALEQWDGKLGPGNLNAHFCMDTAISLARKHGIGCVAIRNTNHWIRAGNYGLQAAEAGQIGICFTNAKPNMVVWGGKEAKTGNNPLVIAIPNQQHPLLLDMSVSLYSYGKLWEYANRNEALPFDGGLDSQGTITKDPLKIIQSELALPAGLWKGSGLSIMLDLLVSLLAQGRTSSELGDEEYGNCQVFIAIDLKRLVPADEQEMTIQRVVDYVKSSEPMEGQNEVRYPGERTIATRERQIREGVEVDPRIWNEILDKIEK</sequence>
<gene>
    <name evidence="2" type="primary">yiaK</name>
    <name evidence="2" type="ORF">QQ020_06640</name>
</gene>
<dbReference type="PANTHER" id="PTHR11091">
    <property type="entry name" value="OXIDOREDUCTASE-RELATED"/>
    <property type="match status" value="1"/>
</dbReference>
<protein>
    <submittedName>
        <fullName evidence="2">3-dehydro-L-gulonate 2-dehydrogenase</fullName>
        <ecNumber evidence="2">1.1.1.130</ecNumber>
    </submittedName>
</protein>
<dbReference type="Proteomes" id="UP001172083">
    <property type="component" value="Unassembled WGS sequence"/>
</dbReference>
<dbReference type="SUPFAM" id="SSF89733">
    <property type="entry name" value="L-sulfolactate dehydrogenase-like"/>
    <property type="match status" value="1"/>
</dbReference>
<evidence type="ECO:0000313" key="2">
    <source>
        <dbReference type="EMBL" id="MDN5211718.1"/>
    </source>
</evidence>
<dbReference type="EC" id="1.1.1.130" evidence="2"/>
<evidence type="ECO:0000313" key="3">
    <source>
        <dbReference type="Proteomes" id="UP001172083"/>
    </source>
</evidence>
<dbReference type="InterPro" id="IPR043144">
    <property type="entry name" value="Mal/L-sulf/L-lact_DH-like_ah"/>
</dbReference>
<keyword evidence="1 2" id="KW-0560">Oxidoreductase</keyword>
<dbReference type="InterPro" id="IPR036111">
    <property type="entry name" value="Mal/L-sulfo/L-lacto_DH-like_sf"/>
</dbReference>
<accession>A0ABT8L1Z2</accession>